<organism evidence="2 3">
    <name type="scientific">Portibacter lacus</name>
    <dbReference type="NCBI Taxonomy" id="1099794"/>
    <lineage>
        <taxon>Bacteria</taxon>
        <taxon>Pseudomonadati</taxon>
        <taxon>Bacteroidota</taxon>
        <taxon>Saprospiria</taxon>
        <taxon>Saprospirales</taxon>
        <taxon>Haliscomenobacteraceae</taxon>
        <taxon>Portibacter</taxon>
    </lineage>
</organism>
<accession>A0AA37SS77</accession>
<name>A0AA37SS77_9BACT</name>
<dbReference type="CDD" id="cd00146">
    <property type="entry name" value="PKD"/>
    <property type="match status" value="1"/>
</dbReference>
<dbReference type="SUPFAM" id="SSF49299">
    <property type="entry name" value="PKD domain"/>
    <property type="match status" value="1"/>
</dbReference>
<reference evidence="2" key="1">
    <citation type="journal article" date="2014" name="Int. J. Syst. Evol. Microbiol.">
        <title>Complete genome sequence of Corynebacterium casei LMG S-19264T (=DSM 44701T), isolated from a smear-ripened cheese.</title>
        <authorList>
            <consortium name="US DOE Joint Genome Institute (JGI-PGF)"/>
            <person name="Walter F."/>
            <person name="Albersmeier A."/>
            <person name="Kalinowski J."/>
            <person name="Ruckert C."/>
        </authorList>
    </citation>
    <scope>NUCLEOTIDE SEQUENCE</scope>
    <source>
        <strain evidence="2">NBRC 108769</strain>
    </source>
</reference>
<dbReference type="InterPro" id="IPR022409">
    <property type="entry name" value="PKD/Chitinase_dom"/>
</dbReference>
<evidence type="ECO:0000313" key="2">
    <source>
        <dbReference type="EMBL" id="GLR19307.1"/>
    </source>
</evidence>
<feature type="domain" description="PKD" evidence="1">
    <location>
        <begin position="159"/>
        <end position="216"/>
    </location>
</feature>
<gene>
    <name evidence="2" type="ORF">GCM10007940_39230</name>
</gene>
<dbReference type="PROSITE" id="PS50093">
    <property type="entry name" value="PKD"/>
    <property type="match status" value="1"/>
</dbReference>
<reference evidence="2" key="2">
    <citation type="submission" date="2023-01" db="EMBL/GenBank/DDBJ databases">
        <title>Draft genome sequence of Portibacter lacus strain NBRC 108769.</title>
        <authorList>
            <person name="Sun Q."/>
            <person name="Mori K."/>
        </authorList>
    </citation>
    <scope>NUCLEOTIDE SEQUENCE</scope>
    <source>
        <strain evidence="2">NBRC 108769</strain>
    </source>
</reference>
<sequence>MKYTKNNIFNLFALVILMTVVIISCSKEENDLTFGSPTTFFKIGNEDTLTAPSVVYFNNASKNVDSYQWSFPNGKLIENNQVTDQEEFIGIEPDGVYYGEPGSYSATLTTSADGTENSQTINFTVLKPQPNITFNVPAIKFQEPVTFSTTVYAYPGKENDITYNWDFGDGQTSTQKEPTVTFEKPGVFTVTLVVNDTQEELTVTREIEVKGELAPTLYFTDAATDKLWTKKLFVVANSEPEVTDLSLGFHPLGVAIHENTVVVTEAGANLQYAAWGTPSDGRIIKSNLQGQNMKVITTTDEGGNAYVRDPFSCDVDEEGNLYWLNRFEGIRTLPIVSENAEYPAVSIALLAADIGESSTYGWTDGDVKIIDGDIWYSKHGSGKGLYVYNKDGSYKTKIDGLASIKIRSFDVDLENLKIYFALNIESGGFTPGLYVSDMNGENITLIDELSNFSTEGGAAERTYITDMVMDTQNGYIYYPFRDASDIDDSGSVIGDGSSSGIKRYKLDQSEAPEFYIQGFIPYGVAIDKENR</sequence>
<dbReference type="SUPFAM" id="SSF101898">
    <property type="entry name" value="NHL repeat"/>
    <property type="match status" value="1"/>
</dbReference>
<dbReference type="RefSeq" id="WP_235291990.1">
    <property type="nucleotide sequence ID" value="NZ_BSOH01000027.1"/>
</dbReference>
<evidence type="ECO:0000259" key="1">
    <source>
        <dbReference type="PROSITE" id="PS50093"/>
    </source>
</evidence>
<proteinExistence type="predicted"/>
<dbReference type="Proteomes" id="UP001156666">
    <property type="component" value="Unassembled WGS sequence"/>
</dbReference>
<dbReference type="EMBL" id="BSOH01000027">
    <property type="protein sequence ID" value="GLR19307.1"/>
    <property type="molecule type" value="Genomic_DNA"/>
</dbReference>
<keyword evidence="3" id="KW-1185">Reference proteome</keyword>
<evidence type="ECO:0000313" key="3">
    <source>
        <dbReference type="Proteomes" id="UP001156666"/>
    </source>
</evidence>
<dbReference type="SMART" id="SM00089">
    <property type="entry name" value="PKD"/>
    <property type="match status" value="1"/>
</dbReference>
<dbReference type="InterPro" id="IPR013783">
    <property type="entry name" value="Ig-like_fold"/>
</dbReference>
<comment type="caution">
    <text evidence="2">The sequence shown here is derived from an EMBL/GenBank/DDBJ whole genome shotgun (WGS) entry which is preliminary data.</text>
</comment>
<protein>
    <recommendedName>
        <fullName evidence="1">PKD domain-containing protein</fullName>
    </recommendedName>
</protein>
<dbReference type="PROSITE" id="PS51257">
    <property type="entry name" value="PROKAR_LIPOPROTEIN"/>
    <property type="match status" value="1"/>
</dbReference>
<dbReference type="Gene3D" id="2.60.40.10">
    <property type="entry name" value="Immunoglobulins"/>
    <property type="match status" value="2"/>
</dbReference>
<dbReference type="Pfam" id="PF18911">
    <property type="entry name" value="PKD_4"/>
    <property type="match status" value="1"/>
</dbReference>
<dbReference type="InterPro" id="IPR000601">
    <property type="entry name" value="PKD_dom"/>
</dbReference>
<dbReference type="InterPro" id="IPR035986">
    <property type="entry name" value="PKD_dom_sf"/>
</dbReference>
<dbReference type="AlphaFoldDB" id="A0AA37SS77"/>